<feature type="region of interest" description="Disordered" evidence="13">
    <location>
        <begin position="900"/>
        <end position="919"/>
    </location>
</feature>
<feature type="region of interest" description="Disordered" evidence="13">
    <location>
        <begin position="552"/>
        <end position="584"/>
    </location>
</feature>
<dbReference type="SUPFAM" id="SSF50044">
    <property type="entry name" value="SH3-domain"/>
    <property type="match status" value="1"/>
</dbReference>
<dbReference type="PANTHER" id="PTHR15135">
    <property type="entry name" value="STAC"/>
    <property type="match status" value="1"/>
</dbReference>
<protein>
    <submittedName>
        <fullName evidence="16">SH3 and cysteine-rich domain-containing protein 3</fullName>
    </submittedName>
</protein>
<keyword evidence="9" id="KW-0862">Zinc</keyword>
<dbReference type="PROSITE" id="PS00479">
    <property type="entry name" value="ZF_DAG_PE_1"/>
    <property type="match status" value="1"/>
</dbReference>
<dbReference type="GO" id="GO:0003009">
    <property type="term" value="P:skeletal muscle contraction"/>
    <property type="evidence" value="ECO:0007669"/>
    <property type="project" value="TreeGrafter"/>
</dbReference>
<dbReference type="Pfam" id="PF26085">
    <property type="entry name" value="SH3_20"/>
    <property type="match status" value="1"/>
</dbReference>
<dbReference type="CDD" id="cd00174">
    <property type="entry name" value="SH3"/>
    <property type="match status" value="1"/>
</dbReference>
<dbReference type="FunFam" id="2.30.30.40:FF:000221">
    <property type="entry name" value="SH3 and cysteine-rich domain-containing protein 2"/>
    <property type="match status" value="1"/>
</dbReference>
<feature type="region of interest" description="Disordered" evidence="13">
    <location>
        <begin position="769"/>
        <end position="791"/>
    </location>
</feature>
<accession>A0A151JQI1</accession>
<keyword evidence="4" id="KW-1003">Cell membrane</keyword>
<dbReference type="PROSITE" id="PS50081">
    <property type="entry name" value="ZF_DAG_PE_2"/>
    <property type="match status" value="1"/>
</dbReference>
<dbReference type="GO" id="GO:0042383">
    <property type="term" value="C:sarcolemma"/>
    <property type="evidence" value="ECO:0007669"/>
    <property type="project" value="UniProtKB-SubCell"/>
</dbReference>
<reference evidence="16 17" key="1">
    <citation type="submission" date="2015-09" db="EMBL/GenBank/DDBJ databases">
        <title>Trachymyrmex cornetzi WGS genome.</title>
        <authorList>
            <person name="Nygaard S."/>
            <person name="Hu H."/>
            <person name="Boomsma J."/>
            <person name="Zhang G."/>
        </authorList>
    </citation>
    <scope>NUCLEOTIDE SEQUENCE [LARGE SCALE GENOMIC DNA]</scope>
    <source>
        <strain evidence="16">Tcor2-1</strain>
        <tissue evidence="16">Whole body</tissue>
    </source>
</reference>
<sequence length="999" mass="112159">MLSLVCPARIVSEFAQELGAAMESHSANVRRLVDEFRGRSGDSRIDVGGMRRVWESLLRQVEADAASHLDLAAVLQQQWSRPTLEASFHRKLQSRKVSLTTCALHECFFCANFLLKFPKRSTRLFDYTRDSTLARNLSANATPRKPPRRLYVAPAPPEQIPMERISQIPTLRDELVPTGTSTLPLMEDLKHEYDSLNQEISRLQDALDALVRMQRKSAESNLYTKVAELQEDISLKRLDLGVAQLRLAAVQAQKELFGGGEAGQPDGMTSRKMSNGSTGSPKLKWLKAFKSLKTSSPTTPPLSDKGKQATMYHAVSTVVAMSRKSLESEGGHTWREYTYRKITPCDACGQVLRGHSRQGVRCRGCKANAHTDCINMVQPALCPSLAPKKGGGIPLLRRQKTQVTTDEVPASSEHNVDAIYQVLKQAGEIRGNSTNSPPTPPTAEHPPSGAAPSSARASSHPCSSSTSAPHSPQRRRERLNLRMKSLSLDSPEGSAHVRRPRDYYAAGARETTPPRHSDSGSINRLSPCSPGQSHGMHKHVRNAIRMSSMELPDDNEKSYSSASTSPCPSPHTNNQNHLNPPGKRVLPPNNLYVVLYNFEARHPDELDLKAGYKITVIDKSEKDWWKGKCLGGRIGYFPSAYVMRVESGQRTLQVTRNLQLADQTLLRDQIVIQVGEEMDGVAMVRCAADVRSADHTGKEGDVLYKEILCPLKYLQEPYHHQVVRGGSVIVSNERRRCTDMRDRFSMRRHVAEKYYDCLQCAEQCRHVDNSNPSGSGNNNNNYGNNNNGKKDGEAVAVSHRIRGNYHLPTSSAELYLDEEAAPISPDELRRVRSTRGSLSKSLARHQSAHLTPAKKRSSLARPVRVHDSFVQPRRPMAEEDISYQEPQRDQQTCKNPWWWERQDQQEPNTSSYTYHRDTEDGNAGWPIRLRLEQMLELTLPQTKRKKKKKKKTATATMMLMKQQQRGRHGFKDTEKLLKVLSINNVDQDNRYNVKRCSVM</sequence>
<dbReference type="CDD" id="cd20817">
    <property type="entry name" value="C1_Stac"/>
    <property type="match status" value="1"/>
</dbReference>
<dbReference type="Pfam" id="PF00018">
    <property type="entry name" value="SH3_1"/>
    <property type="match status" value="1"/>
</dbReference>
<evidence type="ECO:0000313" key="16">
    <source>
        <dbReference type="EMBL" id="KYN29128.1"/>
    </source>
</evidence>
<evidence type="ECO:0000256" key="6">
    <source>
        <dbReference type="ARBA" id="ARBA00022723"/>
    </source>
</evidence>
<dbReference type="PRINTS" id="PR00452">
    <property type="entry name" value="SH3DOMAIN"/>
</dbReference>
<evidence type="ECO:0000259" key="15">
    <source>
        <dbReference type="PROSITE" id="PS50081"/>
    </source>
</evidence>
<feature type="region of interest" description="Disordered" evidence="13">
    <location>
        <begin position="429"/>
        <end position="476"/>
    </location>
</feature>
<keyword evidence="12" id="KW-0175">Coiled coil</keyword>
<dbReference type="SMART" id="SM00109">
    <property type="entry name" value="C1"/>
    <property type="match status" value="1"/>
</dbReference>
<feature type="region of interest" description="Disordered" evidence="13">
    <location>
        <begin position="504"/>
        <end position="537"/>
    </location>
</feature>
<keyword evidence="17" id="KW-1185">Reference proteome</keyword>
<evidence type="ECO:0000256" key="11">
    <source>
        <dbReference type="PROSITE-ProRule" id="PRU00192"/>
    </source>
</evidence>
<dbReference type="Gene3D" id="1.20.1270.60">
    <property type="entry name" value="Arfaptin homology (AH) domain/BAR domain"/>
    <property type="match status" value="1"/>
</dbReference>
<evidence type="ECO:0000256" key="7">
    <source>
        <dbReference type="ARBA" id="ARBA00022737"/>
    </source>
</evidence>
<evidence type="ECO:0000256" key="12">
    <source>
        <dbReference type="SAM" id="Coils"/>
    </source>
</evidence>
<feature type="compositionally biased region" description="Low complexity" evidence="13">
    <location>
        <begin position="445"/>
        <end position="471"/>
    </location>
</feature>
<dbReference type="GO" id="GO:0005737">
    <property type="term" value="C:cytoplasm"/>
    <property type="evidence" value="ECO:0007669"/>
    <property type="project" value="UniProtKB-SubCell"/>
</dbReference>
<organism evidence="16 17">
    <name type="scientific">Trachymyrmex cornetzi</name>
    <dbReference type="NCBI Taxonomy" id="471704"/>
    <lineage>
        <taxon>Eukaryota</taxon>
        <taxon>Metazoa</taxon>
        <taxon>Ecdysozoa</taxon>
        <taxon>Arthropoda</taxon>
        <taxon>Hexapoda</taxon>
        <taxon>Insecta</taxon>
        <taxon>Pterygota</taxon>
        <taxon>Neoptera</taxon>
        <taxon>Endopterygota</taxon>
        <taxon>Hymenoptera</taxon>
        <taxon>Apocrita</taxon>
        <taxon>Aculeata</taxon>
        <taxon>Formicoidea</taxon>
        <taxon>Formicidae</taxon>
        <taxon>Myrmicinae</taxon>
        <taxon>Trachymyrmex</taxon>
    </lineage>
</organism>
<keyword evidence="10" id="KW-0472">Membrane</keyword>
<dbReference type="Gene3D" id="2.30.30.40">
    <property type="entry name" value="SH3 Domains"/>
    <property type="match status" value="1"/>
</dbReference>
<dbReference type="Proteomes" id="UP000078492">
    <property type="component" value="Unassembled WGS sequence"/>
</dbReference>
<feature type="compositionally biased region" description="Polar residues" evidence="13">
    <location>
        <begin position="519"/>
        <end position="532"/>
    </location>
</feature>
<keyword evidence="7" id="KW-0677">Repeat</keyword>
<evidence type="ECO:0000313" key="17">
    <source>
        <dbReference type="Proteomes" id="UP000078492"/>
    </source>
</evidence>
<evidence type="ECO:0000256" key="9">
    <source>
        <dbReference type="ARBA" id="ARBA00022833"/>
    </source>
</evidence>
<feature type="compositionally biased region" description="Low complexity" evidence="13">
    <location>
        <begin position="769"/>
        <end position="787"/>
    </location>
</feature>
<feature type="domain" description="SH3" evidence="14">
    <location>
        <begin position="587"/>
        <end position="647"/>
    </location>
</feature>
<dbReference type="Pfam" id="PF00130">
    <property type="entry name" value="C1_1"/>
    <property type="match status" value="1"/>
</dbReference>
<keyword evidence="6" id="KW-0479">Metal-binding</keyword>
<name>A0A151JQI1_9HYME</name>
<evidence type="ECO:0000256" key="5">
    <source>
        <dbReference type="ARBA" id="ARBA00022490"/>
    </source>
</evidence>
<dbReference type="PANTHER" id="PTHR15135:SF7">
    <property type="entry name" value="STAC-LIKE, ISOFORM J"/>
    <property type="match status" value="1"/>
</dbReference>
<evidence type="ECO:0000256" key="4">
    <source>
        <dbReference type="ARBA" id="ARBA00022475"/>
    </source>
</evidence>
<dbReference type="SUPFAM" id="SSF57889">
    <property type="entry name" value="Cysteine-rich domain"/>
    <property type="match status" value="1"/>
</dbReference>
<dbReference type="SMART" id="SM00326">
    <property type="entry name" value="SH3"/>
    <property type="match status" value="1"/>
</dbReference>
<dbReference type="GO" id="GO:0008270">
    <property type="term" value="F:zinc ion binding"/>
    <property type="evidence" value="ECO:0007669"/>
    <property type="project" value="UniProtKB-KW"/>
</dbReference>
<evidence type="ECO:0000256" key="2">
    <source>
        <dbReference type="ARBA" id="ARBA00004496"/>
    </source>
</evidence>
<proteinExistence type="predicted"/>
<keyword evidence="3 11" id="KW-0728">SH3 domain</keyword>
<feature type="coiled-coil region" evidence="12">
    <location>
        <begin position="186"/>
        <end position="216"/>
    </location>
</feature>
<comment type="subcellular location">
    <subcellularLocation>
        <location evidence="1">Cell membrane</location>
        <location evidence="1">Sarcolemma</location>
        <topology evidence="1">Peripheral membrane protein</topology>
        <orientation evidence="1">Cytoplasmic side</orientation>
    </subcellularLocation>
    <subcellularLocation>
        <location evidence="2">Cytoplasm</location>
    </subcellularLocation>
</comment>
<dbReference type="InterPro" id="IPR059031">
    <property type="entry name" value="SH3_20"/>
</dbReference>
<feature type="region of interest" description="Disordered" evidence="13">
    <location>
        <begin position="834"/>
        <end position="863"/>
    </location>
</feature>
<gene>
    <name evidence="16" type="ORF">ALC57_01447</name>
</gene>
<dbReference type="GO" id="GO:1903078">
    <property type="term" value="P:positive regulation of protein localization to plasma membrane"/>
    <property type="evidence" value="ECO:0007669"/>
    <property type="project" value="TreeGrafter"/>
</dbReference>
<feature type="compositionally biased region" description="Basic residues" evidence="13">
    <location>
        <begin position="842"/>
        <end position="858"/>
    </location>
</feature>
<dbReference type="InterPro" id="IPR046349">
    <property type="entry name" value="C1-like_sf"/>
</dbReference>
<evidence type="ECO:0000256" key="13">
    <source>
        <dbReference type="SAM" id="MobiDB-lite"/>
    </source>
</evidence>
<dbReference type="InterPro" id="IPR001452">
    <property type="entry name" value="SH3_domain"/>
</dbReference>
<dbReference type="EMBL" id="KQ978705">
    <property type="protein sequence ID" value="KYN29128.1"/>
    <property type="molecule type" value="Genomic_DNA"/>
</dbReference>
<dbReference type="STRING" id="471704.A0A151JQI1"/>
<dbReference type="InterPro" id="IPR036028">
    <property type="entry name" value="SH3-like_dom_sf"/>
</dbReference>
<feature type="domain" description="Phorbol-ester/DAG-type" evidence="15">
    <location>
        <begin position="331"/>
        <end position="382"/>
    </location>
</feature>
<evidence type="ECO:0000256" key="10">
    <source>
        <dbReference type="ARBA" id="ARBA00023136"/>
    </source>
</evidence>
<evidence type="ECO:0000259" key="14">
    <source>
        <dbReference type="PROSITE" id="PS50002"/>
    </source>
</evidence>
<evidence type="ECO:0000256" key="1">
    <source>
        <dbReference type="ARBA" id="ARBA00004278"/>
    </source>
</evidence>
<dbReference type="Gene3D" id="3.30.60.20">
    <property type="match status" value="1"/>
</dbReference>
<dbReference type="InterPro" id="IPR039688">
    <property type="entry name" value="STAC1/2/3"/>
</dbReference>
<dbReference type="InterPro" id="IPR027267">
    <property type="entry name" value="AH/BAR_dom_sf"/>
</dbReference>
<evidence type="ECO:0000256" key="8">
    <source>
        <dbReference type="ARBA" id="ARBA00022771"/>
    </source>
</evidence>
<dbReference type="AlphaFoldDB" id="A0A151JQI1"/>
<keyword evidence="8" id="KW-0863">Zinc-finger</keyword>
<keyword evidence="5" id="KW-0963">Cytoplasm</keyword>
<dbReference type="PROSITE" id="PS50002">
    <property type="entry name" value="SH3"/>
    <property type="match status" value="1"/>
</dbReference>
<evidence type="ECO:0000256" key="3">
    <source>
        <dbReference type="ARBA" id="ARBA00022443"/>
    </source>
</evidence>
<feature type="region of interest" description="Disordered" evidence="13">
    <location>
        <begin position="259"/>
        <end position="279"/>
    </location>
</feature>
<dbReference type="InterPro" id="IPR002219">
    <property type="entry name" value="PKC_DAG/PE"/>
</dbReference>